<evidence type="ECO:0008006" key="3">
    <source>
        <dbReference type="Google" id="ProtNLM"/>
    </source>
</evidence>
<protein>
    <recommendedName>
        <fullName evidence="3">AAA domain-containing protein</fullName>
    </recommendedName>
</protein>
<dbReference type="Proteomes" id="UP001494902">
    <property type="component" value="Unassembled WGS sequence"/>
</dbReference>
<dbReference type="RefSeq" id="WP_349296408.1">
    <property type="nucleotide sequence ID" value="NZ_JBEDNQ010000001.1"/>
</dbReference>
<dbReference type="Gene3D" id="3.40.50.300">
    <property type="entry name" value="P-loop containing nucleotide triphosphate hydrolases"/>
    <property type="match status" value="1"/>
</dbReference>
<organism evidence="1 2">
    <name type="scientific">Pseudonocardia nematodicida</name>
    <dbReference type="NCBI Taxonomy" id="1206997"/>
    <lineage>
        <taxon>Bacteria</taxon>
        <taxon>Bacillati</taxon>
        <taxon>Actinomycetota</taxon>
        <taxon>Actinomycetes</taxon>
        <taxon>Pseudonocardiales</taxon>
        <taxon>Pseudonocardiaceae</taxon>
        <taxon>Pseudonocardia</taxon>
    </lineage>
</organism>
<evidence type="ECO:0000313" key="2">
    <source>
        <dbReference type="Proteomes" id="UP001494902"/>
    </source>
</evidence>
<accession>A0ABV1K4E4</accession>
<proteinExistence type="predicted"/>
<evidence type="ECO:0000313" key="1">
    <source>
        <dbReference type="EMBL" id="MEQ3549326.1"/>
    </source>
</evidence>
<dbReference type="EMBL" id="JBEDNQ010000001">
    <property type="protein sequence ID" value="MEQ3549326.1"/>
    <property type="molecule type" value="Genomic_DNA"/>
</dbReference>
<keyword evidence="2" id="KW-1185">Reference proteome</keyword>
<sequence length="208" mass="21880">MIFLASGASGTGKSTVRELLAPRLGATFEAVELADLAPTDAVSMRWRQETAEIAAARAAELRPLGRHLLLSGDPVAPAELVAAPSAVRAGGIAACLLDADARAQTTRLTGRGEDPALLEAHLGFARWMREHAADPLPRLDVLTGDPAPGARWDRVARLVERDAWRVTVVDTSGRSPGEVADAVEGWITAAGVDERLVMHPSDEPGSTA</sequence>
<dbReference type="InterPro" id="IPR027417">
    <property type="entry name" value="P-loop_NTPase"/>
</dbReference>
<gene>
    <name evidence="1" type="ORF">WIS52_02480</name>
</gene>
<reference evidence="1 2" key="1">
    <citation type="submission" date="2024-03" db="EMBL/GenBank/DDBJ databases">
        <title>Draft genome sequence of Pseudonocardia nematodicida JCM 31783.</title>
        <authorList>
            <person name="Butdee W."/>
            <person name="Duangmal K."/>
        </authorList>
    </citation>
    <scope>NUCLEOTIDE SEQUENCE [LARGE SCALE GENOMIC DNA]</scope>
    <source>
        <strain evidence="1 2">JCM 31783</strain>
    </source>
</reference>
<name>A0ABV1K4E4_9PSEU</name>
<comment type="caution">
    <text evidence="1">The sequence shown here is derived from an EMBL/GenBank/DDBJ whole genome shotgun (WGS) entry which is preliminary data.</text>
</comment>
<dbReference type="SUPFAM" id="SSF52540">
    <property type="entry name" value="P-loop containing nucleoside triphosphate hydrolases"/>
    <property type="match status" value="1"/>
</dbReference>